<dbReference type="InterPro" id="IPR024824">
    <property type="entry name" value="GADD45"/>
</dbReference>
<dbReference type="EMBL" id="NEDP02003363">
    <property type="protein sequence ID" value="OWF48864.1"/>
    <property type="molecule type" value="Genomic_DNA"/>
</dbReference>
<dbReference type="GO" id="GO:0051726">
    <property type="term" value="P:regulation of cell cycle"/>
    <property type="evidence" value="ECO:0007669"/>
    <property type="project" value="InterPro"/>
</dbReference>
<comment type="caution">
    <text evidence="3">The sequence shown here is derived from an EMBL/GenBank/DDBJ whole genome shotgun (WGS) entry which is preliminary data.</text>
</comment>
<proteinExistence type="inferred from homology"/>
<dbReference type="Proteomes" id="UP000242188">
    <property type="component" value="Unassembled WGS sequence"/>
</dbReference>
<organism evidence="3 4">
    <name type="scientific">Mizuhopecten yessoensis</name>
    <name type="common">Japanese scallop</name>
    <name type="synonym">Patinopecten yessoensis</name>
    <dbReference type="NCBI Taxonomy" id="6573"/>
    <lineage>
        <taxon>Eukaryota</taxon>
        <taxon>Metazoa</taxon>
        <taxon>Spiralia</taxon>
        <taxon>Lophotrochozoa</taxon>
        <taxon>Mollusca</taxon>
        <taxon>Bivalvia</taxon>
        <taxon>Autobranchia</taxon>
        <taxon>Pteriomorphia</taxon>
        <taxon>Pectinida</taxon>
        <taxon>Pectinoidea</taxon>
        <taxon>Pectinidae</taxon>
        <taxon>Mizuhopecten</taxon>
    </lineage>
</organism>
<dbReference type="InterPro" id="IPR004038">
    <property type="entry name" value="Ribosomal_eL8/eL30/eS12/Gad45"/>
</dbReference>
<feature type="domain" description="Ribosomal protein eL8/eL30/eS12/Gadd45" evidence="2">
    <location>
        <begin position="24"/>
        <end position="109"/>
    </location>
</feature>
<dbReference type="Pfam" id="PF01248">
    <property type="entry name" value="Ribosomal_L7Ae"/>
    <property type="match status" value="1"/>
</dbReference>
<dbReference type="GO" id="GO:0005634">
    <property type="term" value="C:nucleus"/>
    <property type="evidence" value="ECO:0007669"/>
    <property type="project" value="InterPro"/>
</dbReference>
<evidence type="ECO:0000259" key="2">
    <source>
        <dbReference type="Pfam" id="PF01248"/>
    </source>
</evidence>
<dbReference type="Gene3D" id="3.30.1330.30">
    <property type="match status" value="1"/>
</dbReference>
<name>A0A210QJB0_MIZYE</name>
<comment type="similarity">
    <text evidence="1">Belongs to the GADD45 family.</text>
</comment>
<keyword evidence="4" id="KW-1185">Reference proteome</keyword>
<sequence length="156" mass="17324">MTFPEDTESTMPTPNRTSLKLGDAMQTVLASAMLESRVTCGAFECAQQLQNDPDNVVMCVLPVHPIQEDVTIQIQHTLIQAFCWENDIKVIKVDTMKKLSKILTMKFPEDNNNVANTCAVDADFSCVLIRALSPITDPALLQLLEPTDHPIIELPE</sequence>
<reference evidence="3 4" key="1">
    <citation type="journal article" date="2017" name="Nat. Ecol. Evol.">
        <title>Scallop genome provides insights into evolution of bilaterian karyotype and development.</title>
        <authorList>
            <person name="Wang S."/>
            <person name="Zhang J."/>
            <person name="Jiao W."/>
            <person name="Li J."/>
            <person name="Xun X."/>
            <person name="Sun Y."/>
            <person name="Guo X."/>
            <person name="Huan P."/>
            <person name="Dong B."/>
            <person name="Zhang L."/>
            <person name="Hu X."/>
            <person name="Sun X."/>
            <person name="Wang J."/>
            <person name="Zhao C."/>
            <person name="Wang Y."/>
            <person name="Wang D."/>
            <person name="Huang X."/>
            <person name="Wang R."/>
            <person name="Lv J."/>
            <person name="Li Y."/>
            <person name="Zhang Z."/>
            <person name="Liu B."/>
            <person name="Lu W."/>
            <person name="Hui Y."/>
            <person name="Liang J."/>
            <person name="Zhou Z."/>
            <person name="Hou R."/>
            <person name="Li X."/>
            <person name="Liu Y."/>
            <person name="Li H."/>
            <person name="Ning X."/>
            <person name="Lin Y."/>
            <person name="Zhao L."/>
            <person name="Xing Q."/>
            <person name="Dou J."/>
            <person name="Li Y."/>
            <person name="Mao J."/>
            <person name="Guo H."/>
            <person name="Dou H."/>
            <person name="Li T."/>
            <person name="Mu C."/>
            <person name="Jiang W."/>
            <person name="Fu Q."/>
            <person name="Fu X."/>
            <person name="Miao Y."/>
            <person name="Liu J."/>
            <person name="Yu Q."/>
            <person name="Li R."/>
            <person name="Liao H."/>
            <person name="Li X."/>
            <person name="Kong Y."/>
            <person name="Jiang Z."/>
            <person name="Chourrout D."/>
            <person name="Li R."/>
            <person name="Bao Z."/>
        </authorList>
    </citation>
    <scope>NUCLEOTIDE SEQUENCE [LARGE SCALE GENOMIC DNA]</scope>
    <source>
        <strain evidence="3 4">PY_sf001</strain>
    </source>
</reference>
<dbReference type="PANTHER" id="PTHR10411:SF8">
    <property type="entry name" value="FI09246P"/>
    <property type="match status" value="1"/>
</dbReference>
<dbReference type="AlphaFoldDB" id="A0A210QJB0"/>
<dbReference type="OrthoDB" id="5976967at2759"/>
<dbReference type="PANTHER" id="PTHR10411">
    <property type="entry name" value="GROWTH ARREST AND DNA DAMAGE-INDUCIBLE PROTEIN GADD45"/>
    <property type="match status" value="1"/>
</dbReference>
<dbReference type="InterPro" id="IPR029064">
    <property type="entry name" value="Ribosomal_eL30-like_sf"/>
</dbReference>
<accession>A0A210QJB0</accession>
<evidence type="ECO:0000313" key="4">
    <source>
        <dbReference type="Proteomes" id="UP000242188"/>
    </source>
</evidence>
<evidence type="ECO:0000256" key="1">
    <source>
        <dbReference type="ARBA" id="ARBA00007361"/>
    </source>
</evidence>
<evidence type="ECO:0000313" key="3">
    <source>
        <dbReference type="EMBL" id="OWF48864.1"/>
    </source>
</evidence>
<dbReference type="GO" id="GO:0005737">
    <property type="term" value="C:cytoplasm"/>
    <property type="evidence" value="ECO:0007669"/>
    <property type="project" value="TreeGrafter"/>
</dbReference>
<gene>
    <name evidence="3" type="ORF">KP79_PYT08748</name>
</gene>
<dbReference type="SUPFAM" id="SSF55315">
    <property type="entry name" value="L30e-like"/>
    <property type="match status" value="1"/>
</dbReference>
<protein>
    <submittedName>
        <fullName evidence="3">Growth arrest and DNA damage-inducible protein GADD45 alpha</fullName>
    </submittedName>
</protein>